<feature type="domain" description="HAMP" evidence="14">
    <location>
        <begin position="213"/>
        <end position="266"/>
    </location>
</feature>
<dbReference type="PANTHER" id="PTHR32089">
    <property type="entry name" value="METHYL-ACCEPTING CHEMOTAXIS PROTEIN MCPB"/>
    <property type="match status" value="1"/>
</dbReference>
<evidence type="ECO:0000313" key="15">
    <source>
        <dbReference type="EMBL" id="RFU70999.1"/>
    </source>
</evidence>
<comment type="subcellular location">
    <subcellularLocation>
        <location evidence="1">Cell membrane</location>
        <topology evidence="1">Multi-pass membrane protein</topology>
    </subcellularLocation>
</comment>
<proteinExistence type="inferred from homology"/>
<dbReference type="CDD" id="cd06225">
    <property type="entry name" value="HAMP"/>
    <property type="match status" value="1"/>
</dbReference>
<dbReference type="PANTHER" id="PTHR32089:SF112">
    <property type="entry name" value="LYSOZYME-LIKE PROTEIN-RELATED"/>
    <property type="match status" value="1"/>
</dbReference>
<dbReference type="GO" id="GO:0005886">
    <property type="term" value="C:plasma membrane"/>
    <property type="evidence" value="ECO:0007669"/>
    <property type="project" value="UniProtKB-SubCell"/>
</dbReference>
<dbReference type="Pfam" id="PF12729">
    <property type="entry name" value="4HB_MCP_1"/>
    <property type="match status" value="1"/>
</dbReference>
<keyword evidence="7 12" id="KW-0472">Membrane</keyword>
<feature type="transmembrane region" description="Helical" evidence="12">
    <location>
        <begin position="17"/>
        <end position="37"/>
    </location>
</feature>
<dbReference type="GO" id="GO:0004888">
    <property type="term" value="F:transmembrane signaling receptor activity"/>
    <property type="evidence" value="ECO:0007669"/>
    <property type="project" value="InterPro"/>
</dbReference>
<organism evidence="15 16">
    <name type="scientific">Peribacillus saganii</name>
    <dbReference type="NCBI Taxonomy" id="2303992"/>
    <lineage>
        <taxon>Bacteria</taxon>
        <taxon>Bacillati</taxon>
        <taxon>Bacillota</taxon>
        <taxon>Bacilli</taxon>
        <taxon>Bacillales</taxon>
        <taxon>Bacillaceae</taxon>
        <taxon>Peribacillus</taxon>
    </lineage>
</organism>
<evidence type="ECO:0000256" key="10">
    <source>
        <dbReference type="ARBA" id="ARBA00058128"/>
    </source>
</evidence>
<dbReference type="PROSITE" id="PS50111">
    <property type="entry name" value="CHEMOTAXIS_TRANSDUC_2"/>
    <property type="match status" value="1"/>
</dbReference>
<dbReference type="PROSITE" id="PS50885">
    <property type="entry name" value="HAMP"/>
    <property type="match status" value="1"/>
</dbReference>
<dbReference type="Gene3D" id="6.10.340.10">
    <property type="match status" value="1"/>
</dbReference>
<dbReference type="FunFam" id="1.10.287.950:FF:000003">
    <property type="entry name" value="Methyl-accepting chemotaxis protein"/>
    <property type="match status" value="1"/>
</dbReference>
<dbReference type="PRINTS" id="PR00260">
    <property type="entry name" value="CHEMTRNSDUCR"/>
</dbReference>
<evidence type="ECO:0000256" key="5">
    <source>
        <dbReference type="ARBA" id="ARBA00022692"/>
    </source>
</evidence>
<dbReference type="InterPro" id="IPR004089">
    <property type="entry name" value="MCPsignal_dom"/>
</dbReference>
<evidence type="ECO:0000256" key="12">
    <source>
        <dbReference type="SAM" id="Phobius"/>
    </source>
</evidence>
<comment type="caution">
    <text evidence="15">The sequence shown here is derived from an EMBL/GenBank/DDBJ whole genome shotgun (WGS) entry which is preliminary data.</text>
</comment>
<dbReference type="GO" id="GO:0007165">
    <property type="term" value="P:signal transduction"/>
    <property type="evidence" value="ECO:0007669"/>
    <property type="project" value="UniProtKB-KW"/>
</dbReference>
<dbReference type="InterPro" id="IPR024478">
    <property type="entry name" value="HlyB_4HB_MCP"/>
</dbReference>
<evidence type="ECO:0000313" key="16">
    <source>
        <dbReference type="Proteomes" id="UP000264541"/>
    </source>
</evidence>
<keyword evidence="6 12" id="KW-1133">Transmembrane helix</keyword>
<dbReference type="InterPro" id="IPR003660">
    <property type="entry name" value="HAMP_dom"/>
</dbReference>
<dbReference type="Pfam" id="PF00672">
    <property type="entry name" value="HAMP"/>
    <property type="match status" value="1"/>
</dbReference>
<keyword evidence="2" id="KW-1003">Cell membrane</keyword>
<dbReference type="EMBL" id="QVTE01000008">
    <property type="protein sequence ID" value="RFU70999.1"/>
    <property type="molecule type" value="Genomic_DNA"/>
</dbReference>
<evidence type="ECO:0000256" key="6">
    <source>
        <dbReference type="ARBA" id="ARBA00022989"/>
    </source>
</evidence>
<keyword evidence="5 12" id="KW-0812">Transmembrane</keyword>
<comment type="similarity">
    <text evidence="9">Belongs to the methyl-accepting chemotaxis (MCP) protein family.</text>
</comment>
<dbReference type="CDD" id="cd11386">
    <property type="entry name" value="MCP_signal"/>
    <property type="match status" value="1"/>
</dbReference>
<evidence type="ECO:0000256" key="11">
    <source>
        <dbReference type="PROSITE-ProRule" id="PRU00284"/>
    </source>
</evidence>
<evidence type="ECO:0000256" key="7">
    <source>
        <dbReference type="ARBA" id="ARBA00023136"/>
    </source>
</evidence>
<dbReference type="InterPro" id="IPR004090">
    <property type="entry name" value="Chemotax_Me-accpt_rcpt"/>
</dbReference>
<name>A0A372LS25_9BACI</name>
<protein>
    <submittedName>
        <fullName evidence="15">Methyl-accepting chemotaxis protein</fullName>
    </submittedName>
</protein>
<dbReference type="AlphaFoldDB" id="A0A372LS25"/>
<evidence type="ECO:0000256" key="2">
    <source>
        <dbReference type="ARBA" id="ARBA00022475"/>
    </source>
</evidence>
<keyword evidence="3" id="KW-0488">Methylation</keyword>
<dbReference type="SMART" id="SM00304">
    <property type="entry name" value="HAMP"/>
    <property type="match status" value="2"/>
</dbReference>
<dbReference type="Gene3D" id="1.10.287.950">
    <property type="entry name" value="Methyl-accepting chemotaxis protein"/>
    <property type="match status" value="1"/>
</dbReference>
<gene>
    <name evidence="15" type="ORF">D0469_03395</name>
</gene>
<evidence type="ECO:0000256" key="8">
    <source>
        <dbReference type="ARBA" id="ARBA00023224"/>
    </source>
</evidence>
<evidence type="ECO:0000256" key="4">
    <source>
        <dbReference type="ARBA" id="ARBA00022500"/>
    </source>
</evidence>
<keyword evidence="8 11" id="KW-0807">Transducer</keyword>
<accession>A0A372LS25</accession>
<dbReference type="Proteomes" id="UP000264541">
    <property type="component" value="Unassembled WGS sequence"/>
</dbReference>
<evidence type="ECO:0000256" key="3">
    <source>
        <dbReference type="ARBA" id="ARBA00022481"/>
    </source>
</evidence>
<evidence type="ECO:0000256" key="9">
    <source>
        <dbReference type="ARBA" id="ARBA00029447"/>
    </source>
</evidence>
<keyword evidence="16" id="KW-1185">Reference proteome</keyword>
<comment type="function">
    <text evidence="10">Chemotactic-signal transducers respond to changes in the concentration of attractants and repellents in the environment, transduce a signal from the outside to the inside of the cell, and facilitate sensory adaptation through the variation of the level of methylation.</text>
</comment>
<keyword evidence="4" id="KW-0145">Chemotaxis</keyword>
<evidence type="ECO:0000256" key="1">
    <source>
        <dbReference type="ARBA" id="ARBA00004651"/>
    </source>
</evidence>
<dbReference type="SUPFAM" id="SSF58104">
    <property type="entry name" value="Methyl-accepting chemotaxis protein (MCP) signaling domain"/>
    <property type="match status" value="1"/>
</dbReference>
<evidence type="ECO:0000259" key="13">
    <source>
        <dbReference type="PROSITE" id="PS50111"/>
    </source>
</evidence>
<feature type="transmembrane region" description="Helical" evidence="12">
    <location>
        <begin position="191"/>
        <end position="211"/>
    </location>
</feature>
<dbReference type="SMART" id="SM00283">
    <property type="entry name" value="MA"/>
    <property type="match status" value="1"/>
</dbReference>
<dbReference type="GO" id="GO:0006935">
    <property type="term" value="P:chemotaxis"/>
    <property type="evidence" value="ECO:0007669"/>
    <property type="project" value="UniProtKB-KW"/>
</dbReference>
<dbReference type="Pfam" id="PF00015">
    <property type="entry name" value="MCPsignal"/>
    <property type="match status" value="1"/>
</dbReference>
<evidence type="ECO:0000259" key="14">
    <source>
        <dbReference type="PROSITE" id="PS50885"/>
    </source>
</evidence>
<sequence>MNNHHGGSNQMSISKKLYSGFAGVIALLVTIAVISYIQITSITNQYSFLVDEQVKKVTSANELKYLATKELRDVRGFLATGNEEHIEEYTATKAEYEKPHTYLESVLNTSKAQQLLKELDQLHKDYSEVADQVFAYKKQGNVEGYVKLLAERGTPIAKEFSAKAEELEDMCLDVLAAESAKAEQQASQLKTTIIAVSIIALLVGIGIAYYIGRIISRPVKEVADAAKQIAGGDLSIPDIKVKNKDEIGEMADSFNAMRQNLREVVREVSDSSGQIAAASEQLTAGAEQTSRATEQITASIQEVANGAENQTVSVEETSKSLEEVTQGIQHMAENSSFIAESGTQLSEKAKQGGQYVEQTVHQIHAIHQSVDVSDDVMKLLDSRSQEIGEITKVITEIANQTNLLALNAAIEAARAGEHGKGFAVVADEVRKLAEQSQASSTQISQLVKEIQTDMVRSTDSINQVKVDVQKGLGIVENTQSSFSEILYSMDNISTQIDEMAATAQQMSAGAEEVSATVAGISSISKQTSMHSQGVAASAEEQLVSMEEITASAAGLSKLALNLQEVMSKFKI</sequence>
<reference evidence="15 16" key="1">
    <citation type="submission" date="2018-08" db="EMBL/GenBank/DDBJ databases">
        <title>Bacillus chawlae sp. nov., Bacillus glennii sp. nov., and Bacillus saganii sp. nov. Isolated from the Vehicle Assembly Building at Kennedy Space Center where the Viking Spacecraft were Assembled.</title>
        <authorList>
            <person name="Seuylemezian A."/>
            <person name="Vaishampayan P."/>
        </authorList>
    </citation>
    <scope>NUCLEOTIDE SEQUENCE [LARGE SCALE GENOMIC DNA]</scope>
    <source>
        <strain evidence="15 16">V47-23a</strain>
    </source>
</reference>
<feature type="domain" description="Methyl-accepting transducer" evidence="13">
    <location>
        <begin position="285"/>
        <end position="521"/>
    </location>
</feature>